<protein>
    <submittedName>
        <fullName evidence="1">Uncharacterized protein</fullName>
    </submittedName>
</protein>
<name>A0A1H7GLQ6_9HYPH</name>
<dbReference type="OrthoDB" id="5410551at2"/>
<keyword evidence="2" id="KW-1185">Reference proteome</keyword>
<evidence type="ECO:0000313" key="1">
    <source>
        <dbReference type="EMBL" id="SEK37450.1"/>
    </source>
</evidence>
<sequence length="742" mass="79669">MANRNRRNAVEVRDFNPKAEVGGALPSAVVDASAPFAAAGNALASASAKIGDRADAATRIEAKRAGAVAGAEPDFRPTGGSTIAEATFDQAATATYIDKLDAKVSRSTREAYQAWSADPNRQPSQLTATLNEIRDGILKDDAFPEIRGQVEARFERLRTPLEMQAASDLLDRQRDAARGALVEAVAEKQTNIARLAAGDVSDKRTQAAIQQEANAAAERYDRAAANGEITREAAAKAKQALARDTRMRIGATAVEKLKSVAEVDASEKTLDQDFAAGKLRGMNDDAYDAVKKAHDQRRRQLQTEGTRDATLITKRLDSIVDREKQGLPIPPQEWEELRQASGRSPQGEAAFDLADRKRQLAQRMRGMTPEAIDATARMMRDQLRISAGGVSAAQNEVVSFVETMADEKRKAVATEPLRDADRSGVLKVAPFDPSNTEQLEILTARRVAEARAVASHNGRQVTYFDPGEIDRVKAIVAEGGERALTTIGNMVKGAGRDAPAMLAEIGNGAPELAHAGNLLRAGLPQQRDLARDVLEGVRVKAQPGAKLPSIGREDDDEAFRLVFGGSLADQPEDRERIRATARGVFAVRAARANLDPKSSEAGDLMRQVYREVGGRVKVGRDEYGGVDGYRPTWLSSRVQVVLPQEVKAGRIGDVFGAITDADLAALPGGPPVGADGQPLKASVLARSYPVRTTAGWRFNASTDQGDSKPLRSASGGVWTLDLDALMPRLRSRVPDAFLGGMK</sequence>
<proteinExistence type="predicted"/>
<dbReference type="AlphaFoldDB" id="A0A1H7GLQ6"/>
<dbReference type="STRING" id="1036779.SAMN04515666_101355"/>
<dbReference type="Proteomes" id="UP000199664">
    <property type="component" value="Unassembled WGS sequence"/>
</dbReference>
<evidence type="ECO:0000313" key="2">
    <source>
        <dbReference type="Proteomes" id="UP000199664"/>
    </source>
</evidence>
<organism evidence="1 2">
    <name type="scientific">Bosea lupini</name>
    <dbReference type="NCBI Taxonomy" id="1036779"/>
    <lineage>
        <taxon>Bacteria</taxon>
        <taxon>Pseudomonadati</taxon>
        <taxon>Pseudomonadota</taxon>
        <taxon>Alphaproteobacteria</taxon>
        <taxon>Hyphomicrobiales</taxon>
        <taxon>Boseaceae</taxon>
        <taxon>Bosea</taxon>
    </lineage>
</organism>
<reference evidence="2" key="1">
    <citation type="submission" date="2016-10" db="EMBL/GenBank/DDBJ databases">
        <authorList>
            <person name="Varghese N."/>
            <person name="Submissions S."/>
        </authorList>
    </citation>
    <scope>NUCLEOTIDE SEQUENCE [LARGE SCALE GENOMIC DNA]</scope>
    <source>
        <strain evidence="2">LMG 26383,CCUG 61248,R- 45681</strain>
    </source>
</reference>
<gene>
    <name evidence="1" type="ORF">SAMN04515666_101355</name>
</gene>
<dbReference type="EMBL" id="FOAN01000001">
    <property type="protein sequence ID" value="SEK37450.1"/>
    <property type="molecule type" value="Genomic_DNA"/>
</dbReference>
<dbReference type="RefSeq" id="WP_091829184.1">
    <property type="nucleotide sequence ID" value="NZ_FOAN01000001.1"/>
</dbReference>
<accession>A0A1H7GLQ6</accession>